<organism evidence="3 4">
    <name type="scientific">Aspergillus pseudoustus</name>
    <dbReference type="NCBI Taxonomy" id="1810923"/>
    <lineage>
        <taxon>Eukaryota</taxon>
        <taxon>Fungi</taxon>
        <taxon>Dikarya</taxon>
        <taxon>Ascomycota</taxon>
        <taxon>Pezizomycotina</taxon>
        <taxon>Eurotiomycetes</taxon>
        <taxon>Eurotiomycetidae</taxon>
        <taxon>Eurotiales</taxon>
        <taxon>Aspergillaceae</taxon>
        <taxon>Aspergillus</taxon>
        <taxon>Aspergillus subgen. Nidulantes</taxon>
    </lineage>
</organism>
<dbReference type="InterPro" id="IPR013087">
    <property type="entry name" value="Znf_C2H2_type"/>
</dbReference>
<comment type="caution">
    <text evidence="3">The sequence shown here is derived from an EMBL/GenBank/DDBJ whole genome shotgun (WGS) entry which is preliminary data.</text>
</comment>
<dbReference type="PROSITE" id="PS00028">
    <property type="entry name" value="ZINC_FINGER_C2H2_1"/>
    <property type="match status" value="1"/>
</dbReference>
<accession>A0ABR4IGN0</accession>
<sequence>MSSIKDRMKIDTLLNPGYRSAPSSSSTCPYLLPALNRPNRLPAPLEPNRELPGTPILLQGTFPRFAYNSRHVHGSGQNTWSGKLRSEVSHTNSVPRTMASTERFRYACPLKGCRNEFSSSRKLRTHYSKAHLASLNHESKFYSASIPVLILTSGSACQVEF</sequence>
<evidence type="ECO:0000313" key="3">
    <source>
        <dbReference type="EMBL" id="KAL2826908.1"/>
    </source>
</evidence>
<evidence type="ECO:0000256" key="1">
    <source>
        <dbReference type="PROSITE-ProRule" id="PRU00042"/>
    </source>
</evidence>
<dbReference type="Gene3D" id="3.30.160.60">
    <property type="entry name" value="Classic Zinc Finger"/>
    <property type="match status" value="1"/>
</dbReference>
<dbReference type="EMBL" id="JBFXLU010000422">
    <property type="protein sequence ID" value="KAL2826908.1"/>
    <property type="molecule type" value="Genomic_DNA"/>
</dbReference>
<reference evidence="3 4" key="1">
    <citation type="submission" date="2024-07" db="EMBL/GenBank/DDBJ databases">
        <title>Section-level genome sequencing and comparative genomics of Aspergillus sections Usti and Cavernicolus.</title>
        <authorList>
            <consortium name="Lawrence Berkeley National Laboratory"/>
            <person name="Nybo J.L."/>
            <person name="Vesth T.C."/>
            <person name="Theobald S."/>
            <person name="Frisvad J.C."/>
            <person name="Larsen T.O."/>
            <person name="Kjaerboelling I."/>
            <person name="Rothschild-Mancinelli K."/>
            <person name="Lyhne E.K."/>
            <person name="Kogle M.E."/>
            <person name="Barry K."/>
            <person name="Clum A."/>
            <person name="Na H."/>
            <person name="Ledsgaard L."/>
            <person name="Lin J."/>
            <person name="Lipzen A."/>
            <person name="Kuo A."/>
            <person name="Riley R."/>
            <person name="Mondo S."/>
            <person name="Labutti K."/>
            <person name="Haridas S."/>
            <person name="Pangalinan J."/>
            <person name="Salamov A.A."/>
            <person name="Simmons B.A."/>
            <person name="Magnuson J.K."/>
            <person name="Chen J."/>
            <person name="Drula E."/>
            <person name="Henrissat B."/>
            <person name="Wiebenga A."/>
            <person name="Lubbers R.J."/>
            <person name="Gomes A.C."/>
            <person name="Makela M.R."/>
            <person name="Stajich J."/>
            <person name="Grigoriev I.V."/>
            <person name="Mortensen U.H."/>
            <person name="De Vries R.P."/>
            <person name="Baker S.E."/>
            <person name="Andersen M.R."/>
        </authorList>
    </citation>
    <scope>NUCLEOTIDE SEQUENCE [LARGE SCALE GENOMIC DNA]</scope>
    <source>
        <strain evidence="3 4">CBS 123904</strain>
    </source>
</reference>
<proteinExistence type="predicted"/>
<evidence type="ECO:0000259" key="2">
    <source>
        <dbReference type="PROSITE" id="PS50157"/>
    </source>
</evidence>
<dbReference type="PROSITE" id="PS50157">
    <property type="entry name" value="ZINC_FINGER_C2H2_2"/>
    <property type="match status" value="1"/>
</dbReference>
<name>A0ABR4IGN0_9EURO</name>
<keyword evidence="1" id="KW-0862">Zinc</keyword>
<keyword evidence="1" id="KW-0479">Metal-binding</keyword>
<feature type="domain" description="C2H2-type" evidence="2">
    <location>
        <begin position="106"/>
        <end position="131"/>
    </location>
</feature>
<keyword evidence="1" id="KW-0863">Zinc-finger</keyword>
<protein>
    <recommendedName>
        <fullName evidence="2">C2H2-type domain-containing protein</fullName>
    </recommendedName>
</protein>
<gene>
    <name evidence="3" type="ORF">BJY01DRAFT_143065</name>
</gene>
<keyword evidence="4" id="KW-1185">Reference proteome</keyword>
<dbReference type="Proteomes" id="UP001610446">
    <property type="component" value="Unassembled WGS sequence"/>
</dbReference>
<evidence type="ECO:0000313" key="4">
    <source>
        <dbReference type="Proteomes" id="UP001610446"/>
    </source>
</evidence>